<feature type="non-terminal residue" evidence="2">
    <location>
        <position position="1"/>
    </location>
</feature>
<protein>
    <submittedName>
        <fullName evidence="2">11449_t:CDS:1</fullName>
    </submittedName>
</protein>
<evidence type="ECO:0000313" key="2">
    <source>
        <dbReference type="EMBL" id="CAG8761985.1"/>
    </source>
</evidence>
<reference evidence="2" key="1">
    <citation type="submission" date="2021-06" db="EMBL/GenBank/DDBJ databases">
        <authorList>
            <person name="Kallberg Y."/>
            <person name="Tangrot J."/>
            <person name="Rosling A."/>
        </authorList>
    </citation>
    <scope>NUCLEOTIDE SEQUENCE</scope>
    <source>
        <strain evidence="2">FL130A</strain>
    </source>
</reference>
<organism evidence="2 3">
    <name type="scientific">Ambispora leptoticha</name>
    <dbReference type="NCBI Taxonomy" id="144679"/>
    <lineage>
        <taxon>Eukaryota</taxon>
        <taxon>Fungi</taxon>
        <taxon>Fungi incertae sedis</taxon>
        <taxon>Mucoromycota</taxon>
        <taxon>Glomeromycotina</taxon>
        <taxon>Glomeromycetes</taxon>
        <taxon>Archaeosporales</taxon>
        <taxon>Ambisporaceae</taxon>
        <taxon>Ambispora</taxon>
    </lineage>
</organism>
<keyword evidence="3" id="KW-1185">Reference proteome</keyword>
<name>A0A9N9NQX3_9GLOM</name>
<dbReference type="EMBL" id="CAJVPS010046883">
    <property type="protein sequence ID" value="CAG8761985.1"/>
    <property type="molecule type" value="Genomic_DNA"/>
</dbReference>
<dbReference type="Proteomes" id="UP000789508">
    <property type="component" value="Unassembled WGS sequence"/>
</dbReference>
<sequence>EQLISEITRLEIEIKKLKNNKNISSSELQKKEEDLKKIKQLLQEQENNDLKAQEPN</sequence>
<feature type="non-terminal residue" evidence="2">
    <location>
        <position position="56"/>
    </location>
</feature>
<gene>
    <name evidence="2" type="ORF">ALEPTO_LOCUS13709</name>
</gene>
<comment type="caution">
    <text evidence="2">The sequence shown here is derived from an EMBL/GenBank/DDBJ whole genome shotgun (WGS) entry which is preliminary data.</text>
</comment>
<feature type="coiled-coil region" evidence="1">
    <location>
        <begin position="7"/>
        <end position="48"/>
    </location>
</feature>
<accession>A0A9N9NQX3</accession>
<proteinExistence type="predicted"/>
<keyword evidence="1" id="KW-0175">Coiled coil</keyword>
<evidence type="ECO:0000313" key="3">
    <source>
        <dbReference type="Proteomes" id="UP000789508"/>
    </source>
</evidence>
<dbReference type="AlphaFoldDB" id="A0A9N9NQX3"/>
<evidence type="ECO:0000256" key="1">
    <source>
        <dbReference type="SAM" id="Coils"/>
    </source>
</evidence>